<keyword evidence="2" id="KW-1185">Reference proteome</keyword>
<organism evidence="1 2">
    <name type="scientific">Paenibacillus stellifer</name>
    <dbReference type="NCBI Taxonomy" id="169760"/>
    <lineage>
        <taxon>Bacteria</taxon>
        <taxon>Bacillati</taxon>
        <taxon>Bacillota</taxon>
        <taxon>Bacilli</taxon>
        <taxon>Bacillales</taxon>
        <taxon>Paenibacillaceae</taxon>
        <taxon>Paenibacillus</taxon>
    </lineage>
</organism>
<gene>
    <name evidence="1" type="ORF">PSTEL_11970</name>
</gene>
<dbReference type="HOGENOM" id="CLU_062188_0_0_9"/>
<dbReference type="Gene3D" id="3.30.470.20">
    <property type="entry name" value="ATP-grasp fold, B domain"/>
    <property type="match status" value="1"/>
</dbReference>
<evidence type="ECO:0008006" key="3">
    <source>
        <dbReference type="Google" id="ProtNLM"/>
    </source>
</evidence>
<proteinExistence type="predicted"/>
<accession>A0A089LQ67</accession>
<dbReference type="Proteomes" id="UP000029507">
    <property type="component" value="Chromosome"/>
</dbReference>
<name>A0A089LQ67_9BACL</name>
<dbReference type="AlphaFoldDB" id="A0A089LQ67"/>
<evidence type="ECO:0000313" key="2">
    <source>
        <dbReference type="Proteomes" id="UP000029507"/>
    </source>
</evidence>
<dbReference type="STRING" id="169760.PSTEL_11970"/>
<sequence length="349" mass="39856">MRKKTVLVVNAGDVTGINFCRSLQETKDFHIIGVESGREDYFMIAADQKYLVPAWDDPSYISVLNRIIERHDVDLLYAADTGNELLTIAKNRHRIKCRTFLPAQEDIEVTEDKWATYNRLKASGVPVPATVLVDSESVLEDFILQYREVWLRRIYGSGGACSLPTDSFELAVNWVRHHDGWGKFIVSEKLSKRTGTWIGVWLEGELQVCQLRERLYWKYANLAPSGVTGITGDQKTFWDENLHELAMKCVRSTVKKPHGIMCVDFTWGFDGVPYPTEIQASRFYSSIYFLTRSGLNLAEIYCNLALGGSRYEQPVINPIREEFHWIKSVDCTPVLLTKSEYDGVSRYGS</sequence>
<dbReference type="EMBL" id="CP009286">
    <property type="protein sequence ID" value="AIQ63691.1"/>
    <property type="molecule type" value="Genomic_DNA"/>
</dbReference>
<evidence type="ECO:0000313" key="1">
    <source>
        <dbReference type="EMBL" id="AIQ63691.1"/>
    </source>
</evidence>
<protein>
    <recommendedName>
        <fullName evidence="3">ATP-grasp domain-containing protein</fullName>
    </recommendedName>
</protein>
<dbReference type="Gene3D" id="3.40.50.20">
    <property type="match status" value="1"/>
</dbReference>
<dbReference type="KEGG" id="pste:PSTEL_11970"/>
<reference evidence="1 2" key="1">
    <citation type="submission" date="2014-08" db="EMBL/GenBank/DDBJ databases">
        <title>Comparative genomics of the Paenibacillus odorifer group.</title>
        <authorList>
            <person name="den Bakker H.C."/>
            <person name="Tsai Y.-C."/>
            <person name="Martin N."/>
            <person name="Korlach J."/>
            <person name="Wiedmann M."/>
        </authorList>
    </citation>
    <scope>NUCLEOTIDE SEQUENCE [LARGE SCALE GENOMIC DNA]</scope>
    <source>
        <strain evidence="1 2">DSM 14472</strain>
    </source>
</reference>
<dbReference type="SUPFAM" id="SSF56059">
    <property type="entry name" value="Glutathione synthetase ATP-binding domain-like"/>
    <property type="match status" value="1"/>
</dbReference>